<proteinExistence type="predicted"/>
<dbReference type="Proteomes" id="UP000296049">
    <property type="component" value="Unassembled WGS sequence"/>
</dbReference>
<sequence length="294" mass="30823">MPSMNLAPKGPPVSEETAGLFQHKNRCRTCVCVFAVSSDSLKDSKGAQESDPAHPMGCKQDQAEGQQDGAAEEEMKTGADSQSSCMEIEGTAYASHCYCSDLSSSVEIPFCFPCFQEQNCGAESSSGNPDFSPEQGSSCGFSVTSDGFLTTASIRERSEHYTTEEEKPLIPNAEEKEKEGGGGAQVEEEEGGSGIALEQDQSDPKLTEAHRKTLIDLSELSISSLIGGDAVLSLRAGLGERNAFSGACGYICGGFVSAELGGLQAPRLGAKNSRFSDAEGSARSVGGSVTRRLS</sequence>
<dbReference type="EMBL" id="KB743111">
    <property type="protein sequence ID" value="EOB01201.1"/>
    <property type="molecule type" value="Genomic_DNA"/>
</dbReference>
<evidence type="ECO:0000256" key="1">
    <source>
        <dbReference type="SAM" id="MobiDB-lite"/>
    </source>
</evidence>
<accession>R0JUJ5</accession>
<feature type="region of interest" description="Disordered" evidence="1">
    <location>
        <begin position="273"/>
        <end position="294"/>
    </location>
</feature>
<feature type="region of interest" description="Disordered" evidence="1">
    <location>
        <begin position="41"/>
        <end position="77"/>
    </location>
</feature>
<organism evidence="2 3">
    <name type="scientific">Anas platyrhynchos</name>
    <name type="common">Mallard</name>
    <name type="synonym">Anas boschas</name>
    <dbReference type="NCBI Taxonomy" id="8839"/>
    <lineage>
        <taxon>Eukaryota</taxon>
        <taxon>Metazoa</taxon>
        <taxon>Chordata</taxon>
        <taxon>Craniata</taxon>
        <taxon>Vertebrata</taxon>
        <taxon>Euteleostomi</taxon>
        <taxon>Archelosauria</taxon>
        <taxon>Archosauria</taxon>
        <taxon>Dinosauria</taxon>
        <taxon>Saurischia</taxon>
        <taxon>Theropoda</taxon>
        <taxon>Coelurosauria</taxon>
        <taxon>Aves</taxon>
        <taxon>Neognathae</taxon>
        <taxon>Galloanserae</taxon>
        <taxon>Anseriformes</taxon>
        <taxon>Anatidae</taxon>
        <taxon>Anatinae</taxon>
        <taxon>Anas</taxon>
    </lineage>
</organism>
<evidence type="ECO:0000313" key="3">
    <source>
        <dbReference type="Proteomes" id="UP000296049"/>
    </source>
</evidence>
<reference evidence="3" key="1">
    <citation type="journal article" date="2013" name="Nat. Genet.">
        <title>The duck genome and transcriptome provide insight into an avian influenza virus reservoir species.</title>
        <authorList>
            <person name="Huang Y."/>
            <person name="Li Y."/>
            <person name="Burt D.W."/>
            <person name="Chen H."/>
            <person name="Zhang Y."/>
            <person name="Qian W."/>
            <person name="Kim H."/>
            <person name="Gan S."/>
            <person name="Zhao Y."/>
            <person name="Li J."/>
            <person name="Yi K."/>
            <person name="Feng H."/>
            <person name="Zhu P."/>
            <person name="Li B."/>
            <person name="Liu Q."/>
            <person name="Fairley S."/>
            <person name="Magor K.E."/>
            <person name="Du Z."/>
            <person name="Hu X."/>
            <person name="Goodman L."/>
            <person name="Tafer H."/>
            <person name="Vignal A."/>
            <person name="Lee T."/>
            <person name="Kim K.W."/>
            <person name="Sheng Z."/>
            <person name="An Y."/>
            <person name="Searle S."/>
            <person name="Herrero J."/>
            <person name="Groenen M.A."/>
            <person name="Crooijmans R.P."/>
            <person name="Faraut T."/>
            <person name="Cai Q."/>
            <person name="Webster R.G."/>
            <person name="Aldridge J.R."/>
            <person name="Warren W.C."/>
            <person name="Bartschat S."/>
            <person name="Kehr S."/>
            <person name="Marz M."/>
            <person name="Stadler P.F."/>
            <person name="Smith J."/>
            <person name="Kraus R.H."/>
            <person name="Zhao Y."/>
            <person name="Ren L."/>
            <person name="Fei J."/>
            <person name="Morisson M."/>
            <person name="Kaiser P."/>
            <person name="Griffin D.K."/>
            <person name="Rao M."/>
            <person name="Pitel F."/>
            <person name="Wang J."/>
            <person name="Li N."/>
        </authorList>
    </citation>
    <scope>NUCLEOTIDE SEQUENCE [LARGE SCALE GENOMIC DNA]</scope>
</reference>
<feature type="region of interest" description="Disordered" evidence="1">
    <location>
        <begin position="154"/>
        <end position="205"/>
    </location>
</feature>
<protein>
    <submittedName>
        <fullName evidence="2">Uncharacterized protein</fullName>
    </submittedName>
</protein>
<name>R0JUJ5_ANAPL</name>
<dbReference type="AlphaFoldDB" id="R0JUJ5"/>
<feature type="compositionally biased region" description="Basic and acidic residues" evidence="1">
    <location>
        <begin position="41"/>
        <end position="52"/>
    </location>
</feature>
<evidence type="ECO:0000313" key="2">
    <source>
        <dbReference type="EMBL" id="EOB01201.1"/>
    </source>
</evidence>
<feature type="compositionally biased region" description="Basic and acidic residues" evidence="1">
    <location>
        <begin position="154"/>
        <end position="180"/>
    </location>
</feature>
<gene>
    <name evidence="2" type="ORF">Anapl_02352</name>
</gene>
<keyword evidence="3" id="KW-1185">Reference proteome</keyword>